<evidence type="ECO:0000313" key="2">
    <source>
        <dbReference type="EMBL" id="KAJ8399218.1"/>
    </source>
</evidence>
<organism evidence="2 3">
    <name type="scientific">Aldrovandia affinis</name>
    <dbReference type="NCBI Taxonomy" id="143900"/>
    <lineage>
        <taxon>Eukaryota</taxon>
        <taxon>Metazoa</taxon>
        <taxon>Chordata</taxon>
        <taxon>Craniata</taxon>
        <taxon>Vertebrata</taxon>
        <taxon>Euteleostomi</taxon>
        <taxon>Actinopterygii</taxon>
        <taxon>Neopterygii</taxon>
        <taxon>Teleostei</taxon>
        <taxon>Notacanthiformes</taxon>
        <taxon>Halosauridae</taxon>
        <taxon>Aldrovandia</taxon>
    </lineage>
</organism>
<reference evidence="2" key="1">
    <citation type="journal article" date="2023" name="Science">
        <title>Genome structures resolve the early diversification of teleost fishes.</title>
        <authorList>
            <person name="Parey E."/>
            <person name="Louis A."/>
            <person name="Montfort J."/>
            <person name="Bouchez O."/>
            <person name="Roques C."/>
            <person name="Iampietro C."/>
            <person name="Lluch J."/>
            <person name="Castinel A."/>
            <person name="Donnadieu C."/>
            <person name="Desvignes T."/>
            <person name="Floi Bucao C."/>
            <person name="Jouanno E."/>
            <person name="Wen M."/>
            <person name="Mejri S."/>
            <person name="Dirks R."/>
            <person name="Jansen H."/>
            <person name="Henkel C."/>
            <person name="Chen W.J."/>
            <person name="Zahm M."/>
            <person name="Cabau C."/>
            <person name="Klopp C."/>
            <person name="Thompson A.W."/>
            <person name="Robinson-Rechavi M."/>
            <person name="Braasch I."/>
            <person name="Lecointre G."/>
            <person name="Bobe J."/>
            <person name="Postlethwait J.H."/>
            <person name="Berthelot C."/>
            <person name="Roest Crollius H."/>
            <person name="Guiguen Y."/>
        </authorList>
    </citation>
    <scope>NUCLEOTIDE SEQUENCE</scope>
    <source>
        <strain evidence="2">NC1722</strain>
    </source>
</reference>
<name>A0AAD7SBE8_9TELE</name>
<evidence type="ECO:0000313" key="3">
    <source>
        <dbReference type="Proteomes" id="UP001221898"/>
    </source>
</evidence>
<keyword evidence="3" id="KW-1185">Reference proteome</keyword>
<sequence>MHTLILINAIQIQIRFRFTLRSPGDDSASVKKGRDRHLTFMMEEVSFERSAGRLLWLLGIKRTLKEILIKNLKRARAQPITHLAHANVFIHPSARSRRSLAALDPGEGVDGRRGGVQRDGAQTGHSPFYTTHYPGTASALTGTGSPAGNGARGLESCIIHYSTVASLHGRDPEEVRSHARERATLQSLTLPLPSPPEGPQRSLCDPAYLRALI</sequence>
<proteinExistence type="predicted"/>
<protein>
    <submittedName>
        <fullName evidence="2">Uncharacterized protein</fullName>
    </submittedName>
</protein>
<gene>
    <name evidence="2" type="ORF">AAFF_G00412560</name>
</gene>
<accession>A0AAD7SBE8</accession>
<dbReference type="EMBL" id="JAINUG010000084">
    <property type="protein sequence ID" value="KAJ8399218.1"/>
    <property type="molecule type" value="Genomic_DNA"/>
</dbReference>
<dbReference type="Proteomes" id="UP001221898">
    <property type="component" value="Unassembled WGS sequence"/>
</dbReference>
<comment type="caution">
    <text evidence="2">The sequence shown here is derived from an EMBL/GenBank/DDBJ whole genome shotgun (WGS) entry which is preliminary data.</text>
</comment>
<feature type="region of interest" description="Disordered" evidence="1">
    <location>
        <begin position="103"/>
        <end position="125"/>
    </location>
</feature>
<evidence type="ECO:0000256" key="1">
    <source>
        <dbReference type="SAM" id="MobiDB-lite"/>
    </source>
</evidence>
<dbReference type="AlphaFoldDB" id="A0AAD7SBE8"/>